<accession>A0A9X6RJR5</accession>
<proteinExistence type="predicted"/>
<dbReference type="EMBL" id="MTYJ01000185">
    <property type="protein sequence ID" value="OWA50194.1"/>
    <property type="molecule type" value="Genomic_DNA"/>
</dbReference>
<gene>
    <name evidence="2" type="ORF">BV898_14719</name>
</gene>
<name>A0A9X6RJR5_HYPEX</name>
<keyword evidence="1" id="KW-1133">Transmembrane helix</keyword>
<keyword evidence="3" id="KW-1185">Reference proteome</keyword>
<sequence length="89" mass="9638">MQSASDEVDDADSEGIRNRGRQLAQDLHEFQLSCLDNVAVFGGLGLINYSRRLLVGVWTFLVTFLILANQILHHDTAAAVPPGVGNTTS</sequence>
<keyword evidence="1" id="KW-0812">Transmembrane</keyword>
<comment type="caution">
    <text evidence="2">The sequence shown here is derived from an EMBL/GenBank/DDBJ whole genome shotgun (WGS) entry which is preliminary data.</text>
</comment>
<dbReference type="AlphaFoldDB" id="A0A9X6RJR5"/>
<keyword evidence="1" id="KW-0472">Membrane</keyword>
<feature type="transmembrane region" description="Helical" evidence="1">
    <location>
        <begin position="53"/>
        <end position="72"/>
    </location>
</feature>
<evidence type="ECO:0000313" key="2">
    <source>
        <dbReference type="EMBL" id="OWA50194.1"/>
    </source>
</evidence>
<protein>
    <submittedName>
        <fullName evidence="2">Uncharacterized protein</fullName>
    </submittedName>
</protein>
<evidence type="ECO:0000313" key="3">
    <source>
        <dbReference type="Proteomes" id="UP000192578"/>
    </source>
</evidence>
<evidence type="ECO:0000256" key="1">
    <source>
        <dbReference type="SAM" id="Phobius"/>
    </source>
</evidence>
<organism evidence="2 3">
    <name type="scientific">Hypsibius exemplaris</name>
    <name type="common">Freshwater tardigrade</name>
    <dbReference type="NCBI Taxonomy" id="2072580"/>
    <lineage>
        <taxon>Eukaryota</taxon>
        <taxon>Metazoa</taxon>
        <taxon>Ecdysozoa</taxon>
        <taxon>Tardigrada</taxon>
        <taxon>Eutardigrada</taxon>
        <taxon>Parachela</taxon>
        <taxon>Hypsibioidea</taxon>
        <taxon>Hypsibiidae</taxon>
        <taxon>Hypsibius</taxon>
    </lineage>
</organism>
<dbReference type="Proteomes" id="UP000192578">
    <property type="component" value="Unassembled WGS sequence"/>
</dbReference>
<reference evidence="3" key="1">
    <citation type="submission" date="2017-01" db="EMBL/GenBank/DDBJ databases">
        <title>Comparative genomics of anhydrobiosis in the tardigrade Hypsibius dujardini.</title>
        <authorList>
            <person name="Yoshida Y."/>
            <person name="Koutsovoulos G."/>
            <person name="Laetsch D."/>
            <person name="Stevens L."/>
            <person name="Kumar S."/>
            <person name="Horikawa D."/>
            <person name="Ishino K."/>
            <person name="Komine S."/>
            <person name="Tomita M."/>
            <person name="Blaxter M."/>
            <person name="Arakawa K."/>
        </authorList>
    </citation>
    <scope>NUCLEOTIDE SEQUENCE [LARGE SCALE GENOMIC DNA]</scope>
    <source>
        <strain evidence="3">Z151</strain>
    </source>
</reference>